<evidence type="ECO:0008006" key="3">
    <source>
        <dbReference type="Google" id="ProtNLM"/>
    </source>
</evidence>
<comment type="caution">
    <text evidence="1">The sequence shown here is derived from an EMBL/GenBank/DDBJ whole genome shotgun (WGS) entry which is preliminary data.</text>
</comment>
<dbReference type="OrthoDB" id="1740800at2759"/>
<sequence length="110" mass="12496">MGPTLKAQDATPLREEKINSLEERVRLIEGIGGHGLDAIDLCLMLDVALPTDFKTPKFEKYKGNSCPRLHLAMYCRKMTAYIHQDKILVRCFQDSLTGVVLNWYVNLEKG</sequence>
<dbReference type="EMBL" id="QJKJ01002851">
    <property type="protein sequence ID" value="RDY01043.1"/>
    <property type="molecule type" value="Genomic_DNA"/>
</dbReference>
<dbReference type="PANTHER" id="PTHR33223">
    <property type="entry name" value="CCHC-TYPE DOMAIN-CONTAINING PROTEIN"/>
    <property type="match status" value="1"/>
</dbReference>
<protein>
    <recommendedName>
        <fullName evidence="3">Retrotransposon gag domain-containing protein</fullName>
    </recommendedName>
</protein>
<dbReference type="Proteomes" id="UP000257109">
    <property type="component" value="Unassembled WGS sequence"/>
</dbReference>
<proteinExistence type="predicted"/>
<evidence type="ECO:0000313" key="1">
    <source>
        <dbReference type="EMBL" id="RDY01043.1"/>
    </source>
</evidence>
<organism evidence="1 2">
    <name type="scientific">Mucuna pruriens</name>
    <name type="common">Velvet bean</name>
    <name type="synonym">Dolichos pruriens</name>
    <dbReference type="NCBI Taxonomy" id="157652"/>
    <lineage>
        <taxon>Eukaryota</taxon>
        <taxon>Viridiplantae</taxon>
        <taxon>Streptophyta</taxon>
        <taxon>Embryophyta</taxon>
        <taxon>Tracheophyta</taxon>
        <taxon>Spermatophyta</taxon>
        <taxon>Magnoliopsida</taxon>
        <taxon>eudicotyledons</taxon>
        <taxon>Gunneridae</taxon>
        <taxon>Pentapetalae</taxon>
        <taxon>rosids</taxon>
        <taxon>fabids</taxon>
        <taxon>Fabales</taxon>
        <taxon>Fabaceae</taxon>
        <taxon>Papilionoideae</taxon>
        <taxon>50 kb inversion clade</taxon>
        <taxon>NPAAA clade</taxon>
        <taxon>indigoferoid/millettioid clade</taxon>
        <taxon>Phaseoleae</taxon>
        <taxon>Mucuna</taxon>
    </lineage>
</organism>
<dbReference type="AlphaFoldDB" id="A0A371HE24"/>
<gene>
    <name evidence="1" type="ORF">CR513_15679</name>
</gene>
<name>A0A371HE24_MUCPR</name>
<reference evidence="1" key="1">
    <citation type="submission" date="2018-05" db="EMBL/GenBank/DDBJ databases">
        <title>Draft genome of Mucuna pruriens seed.</title>
        <authorList>
            <person name="Nnadi N.E."/>
            <person name="Vos R."/>
            <person name="Hasami M.H."/>
            <person name="Devisetty U.K."/>
            <person name="Aguiy J.C."/>
        </authorList>
    </citation>
    <scope>NUCLEOTIDE SEQUENCE [LARGE SCALE GENOMIC DNA]</scope>
    <source>
        <strain evidence="1">JCA_2017</strain>
    </source>
</reference>
<keyword evidence="2" id="KW-1185">Reference proteome</keyword>
<feature type="non-terminal residue" evidence="1">
    <location>
        <position position="1"/>
    </location>
</feature>
<evidence type="ECO:0000313" key="2">
    <source>
        <dbReference type="Proteomes" id="UP000257109"/>
    </source>
</evidence>
<accession>A0A371HE24</accession>
<dbReference type="PANTHER" id="PTHR33223:SF8">
    <property type="entry name" value="OS04G0172440 PROTEIN"/>
    <property type="match status" value="1"/>
</dbReference>